<evidence type="ECO:0000256" key="5">
    <source>
        <dbReference type="ARBA" id="ARBA00022777"/>
    </source>
</evidence>
<keyword evidence="8 10" id="KW-0472">Membrane</keyword>
<organism evidence="12 13">
    <name type="scientific">Pedobacter flavus</name>
    <dbReference type="NCBI Taxonomy" id="3113906"/>
    <lineage>
        <taxon>Bacteria</taxon>
        <taxon>Pseudomonadati</taxon>
        <taxon>Bacteroidota</taxon>
        <taxon>Sphingobacteriia</taxon>
        <taxon>Sphingobacteriales</taxon>
        <taxon>Sphingobacteriaceae</taxon>
        <taxon>Pedobacter</taxon>
    </lineage>
</organism>
<evidence type="ECO:0000256" key="6">
    <source>
        <dbReference type="ARBA" id="ARBA00022989"/>
    </source>
</evidence>
<keyword evidence="9" id="KW-0802">TPR repeat</keyword>
<gene>
    <name evidence="12" type="ORF">VRU49_02190</name>
</gene>
<keyword evidence="5" id="KW-0418">Kinase</keyword>
<evidence type="ECO:0000256" key="9">
    <source>
        <dbReference type="PROSITE-ProRule" id="PRU00339"/>
    </source>
</evidence>
<proteinExistence type="predicted"/>
<dbReference type="Proteomes" id="UP001337681">
    <property type="component" value="Unassembled WGS sequence"/>
</dbReference>
<dbReference type="InterPro" id="IPR003594">
    <property type="entry name" value="HATPase_dom"/>
</dbReference>
<dbReference type="Pfam" id="PF13181">
    <property type="entry name" value="TPR_8"/>
    <property type="match status" value="2"/>
</dbReference>
<comment type="subcellular location">
    <subcellularLocation>
        <location evidence="1">Cell membrane</location>
        <topology evidence="1">Multi-pass membrane protein</topology>
    </subcellularLocation>
</comment>
<dbReference type="InterPro" id="IPR011712">
    <property type="entry name" value="Sig_transdc_His_kin_sub3_dim/P"/>
</dbReference>
<name>A0ABU7GYW9_9SPHI</name>
<comment type="caution">
    <text evidence="12">The sequence shown here is derived from an EMBL/GenBank/DDBJ whole genome shotgun (WGS) entry which is preliminary data.</text>
</comment>
<reference evidence="12 13" key="1">
    <citation type="submission" date="2024-01" db="EMBL/GenBank/DDBJ databases">
        <title>Pedobacter sp. nov., isolated from oil-contaminated soil.</title>
        <authorList>
            <person name="Le N.T.T."/>
        </authorList>
    </citation>
    <scope>NUCLEOTIDE SEQUENCE [LARGE SCALE GENOMIC DNA]</scope>
    <source>
        <strain evidence="12 13">VNH31</strain>
    </source>
</reference>
<evidence type="ECO:0000313" key="13">
    <source>
        <dbReference type="Proteomes" id="UP001337681"/>
    </source>
</evidence>
<dbReference type="RefSeq" id="WP_330145136.1">
    <property type="nucleotide sequence ID" value="NZ_JAZDQU010000001.1"/>
</dbReference>
<feature type="domain" description="Histidine kinase" evidence="11">
    <location>
        <begin position="379"/>
        <end position="572"/>
    </location>
</feature>
<dbReference type="Pfam" id="PF07730">
    <property type="entry name" value="HisKA_3"/>
    <property type="match status" value="1"/>
</dbReference>
<keyword evidence="7" id="KW-0902">Two-component regulatory system</keyword>
<evidence type="ECO:0000256" key="1">
    <source>
        <dbReference type="ARBA" id="ARBA00004651"/>
    </source>
</evidence>
<keyword evidence="2" id="KW-1003">Cell membrane</keyword>
<keyword evidence="13" id="KW-1185">Reference proteome</keyword>
<evidence type="ECO:0000313" key="12">
    <source>
        <dbReference type="EMBL" id="MEE1884219.1"/>
    </source>
</evidence>
<evidence type="ECO:0000259" key="11">
    <source>
        <dbReference type="PROSITE" id="PS50109"/>
    </source>
</evidence>
<dbReference type="Gene3D" id="3.30.565.10">
    <property type="entry name" value="Histidine kinase-like ATPase, C-terminal domain"/>
    <property type="match status" value="1"/>
</dbReference>
<keyword evidence="3" id="KW-0808">Transferase</keyword>
<dbReference type="SUPFAM" id="SSF55874">
    <property type="entry name" value="ATPase domain of HSP90 chaperone/DNA topoisomerase II/histidine kinase"/>
    <property type="match status" value="1"/>
</dbReference>
<dbReference type="Gene3D" id="1.20.5.1930">
    <property type="match status" value="1"/>
</dbReference>
<evidence type="ECO:0000256" key="3">
    <source>
        <dbReference type="ARBA" id="ARBA00022679"/>
    </source>
</evidence>
<dbReference type="PROSITE" id="PS50109">
    <property type="entry name" value="HIS_KIN"/>
    <property type="match status" value="1"/>
</dbReference>
<dbReference type="PANTHER" id="PTHR24421">
    <property type="entry name" value="NITRATE/NITRITE SENSOR PROTEIN NARX-RELATED"/>
    <property type="match status" value="1"/>
</dbReference>
<feature type="repeat" description="TPR" evidence="9">
    <location>
        <begin position="174"/>
        <end position="207"/>
    </location>
</feature>
<dbReference type="InterPro" id="IPR050482">
    <property type="entry name" value="Sensor_HK_TwoCompSys"/>
</dbReference>
<evidence type="ECO:0000256" key="8">
    <source>
        <dbReference type="ARBA" id="ARBA00023136"/>
    </source>
</evidence>
<dbReference type="SMART" id="SM00028">
    <property type="entry name" value="TPR"/>
    <property type="match status" value="3"/>
</dbReference>
<dbReference type="SUPFAM" id="SSF48452">
    <property type="entry name" value="TPR-like"/>
    <property type="match status" value="2"/>
</dbReference>
<dbReference type="InterPro" id="IPR005467">
    <property type="entry name" value="His_kinase_dom"/>
</dbReference>
<dbReference type="EMBL" id="JAZDQU010000001">
    <property type="protein sequence ID" value="MEE1884219.1"/>
    <property type="molecule type" value="Genomic_DNA"/>
</dbReference>
<keyword evidence="4 10" id="KW-0812">Transmembrane</keyword>
<dbReference type="PANTHER" id="PTHR24421:SF37">
    <property type="entry name" value="SENSOR HISTIDINE KINASE NARS"/>
    <property type="match status" value="1"/>
</dbReference>
<dbReference type="InterPro" id="IPR036890">
    <property type="entry name" value="HATPase_C_sf"/>
</dbReference>
<dbReference type="SMART" id="SM00387">
    <property type="entry name" value="HATPase_c"/>
    <property type="match status" value="1"/>
</dbReference>
<dbReference type="Pfam" id="PF02518">
    <property type="entry name" value="HATPase_c"/>
    <property type="match status" value="1"/>
</dbReference>
<evidence type="ECO:0000256" key="7">
    <source>
        <dbReference type="ARBA" id="ARBA00023012"/>
    </source>
</evidence>
<sequence length="572" mass="65790">MLATGSLPEDVQLAVFQDLASLFSGQHKNKAEALKWYKRYVEFFGKQNNELVIGHINREIGKTLCNSYDFETGIPYLIKSSENYLKAENYKFLAITYNNLSLAYHDFGDYTKGIEYANLVVKTVQDNADVVDKNMLWYAYNNLGINYDDSKQYQKAIESHLNALPFALNASDSSYSYNNLGNTHKKLKQYETAEKYFKLSFKYSNDYNDVYHFATLYSNLLDIERRLKNHSKAEKLIDSANYYALKSGSPEKLIDFYYYSHLLKNETGDYKLATQYLNKYVALKDSLFNAEKAKIVYDYQIKYETEKKEKEIAESKYISKQKSIWLILSAVSIIIGIIVFRNFRIKSKLEYQKLGLENELLKEQIHAKIQEQRLEISMDLHDSLGSQLTFINSIIDGLKRASSKLDETVKSKLNTLSDFSENSIAELKNTLWVLNSGEIHLQDLKSKILNFINNASEAKDDLKFNLNFEVSNNFNLNSKQAINLFRSVQEIINNAIKYANASEILIDIQQLEDDLTIKIIDNGIGFEFEKEKSKSFGLRNIESRIKAINGIIILDTGLGKGTAYTIKIAIKE</sequence>
<keyword evidence="6 10" id="KW-1133">Transmembrane helix</keyword>
<dbReference type="Gene3D" id="1.25.40.10">
    <property type="entry name" value="Tetratricopeptide repeat domain"/>
    <property type="match status" value="2"/>
</dbReference>
<accession>A0ABU7GYW9</accession>
<dbReference type="CDD" id="cd16917">
    <property type="entry name" value="HATPase_UhpB-NarQ-NarX-like"/>
    <property type="match status" value="1"/>
</dbReference>
<dbReference type="InterPro" id="IPR019734">
    <property type="entry name" value="TPR_rpt"/>
</dbReference>
<dbReference type="InterPro" id="IPR011990">
    <property type="entry name" value="TPR-like_helical_dom_sf"/>
</dbReference>
<evidence type="ECO:0000256" key="10">
    <source>
        <dbReference type="SAM" id="Phobius"/>
    </source>
</evidence>
<feature type="transmembrane region" description="Helical" evidence="10">
    <location>
        <begin position="324"/>
        <end position="343"/>
    </location>
</feature>
<dbReference type="PROSITE" id="PS50005">
    <property type="entry name" value="TPR"/>
    <property type="match status" value="1"/>
</dbReference>
<evidence type="ECO:0000256" key="2">
    <source>
        <dbReference type="ARBA" id="ARBA00022475"/>
    </source>
</evidence>
<protein>
    <submittedName>
        <fullName evidence="12">Tetratricopeptide repeat protein</fullName>
    </submittedName>
</protein>
<evidence type="ECO:0000256" key="4">
    <source>
        <dbReference type="ARBA" id="ARBA00022692"/>
    </source>
</evidence>